<evidence type="ECO:0000259" key="12">
    <source>
        <dbReference type="Pfam" id="PF02687"/>
    </source>
</evidence>
<dbReference type="Pfam" id="PF18075">
    <property type="entry name" value="FtsX_ECD"/>
    <property type="match status" value="1"/>
</dbReference>
<dbReference type="PANTHER" id="PTHR47755">
    <property type="entry name" value="CELL DIVISION PROTEIN FTSX"/>
    <property type="match status" value="1"/>
</dbReference>
<dbReference type="Proteomes" id="UP000033848">
    <property type="component" value="Unassembled WGS sequence"/>
</dbReference>
<feature type="transmembrane region" description="Helical" evidence="11">
    <location>
        <begin position="12"/>
        <end position="38"/>
    </location>
</feature>
<comment type="subcellular location">
    <subcellularLocation>
        <location evidence="1">Cell membrane</location>
        <topology evidence="1">Multi-pass membrane protein</topology>
    </subcellularLocation>
</comment>
<evidence type="ECO:0000256" key="5">
    <source>
        <dbReference type="ARBA" id="ARBA00022618"/>
    </source>
</evidence>
<evidence type="ECO:0000256" key="6">
    <source>
        <dbReference type="ARBA" id="ARBA00022692"/>
    </source>
</evidence>
<dbReference type="Gene3D" id="3.30.70.3040">
    <property type="match status" value="1"/>
</dbReference>
<keyword evidence="5 10" id="KW-0132">Cell division</keyword>
<evidence type="ECO:0000313" key="14">
    <source>
        <dbReference type="EMBL" id="KKS66049.1"/>
    </source>
</evidence>
<keyword evidence="8 10" id="KW-0472">Membrane</keyword>
<comment type="caution">
    <text evidence="14">The sequence shown here is derived from an EMBL/GenBank/DDBJ whole genome shotgun (WGS) entry which is preliminary data.</text>
</comment>
<dbReference type="InterPro" id="IPR003838">
    <property type="entry name" value="ABC3_permease_C"/>
</dbReference>
<sequence>MNTALKNIRRSPYQALSTIFIVSLTMFIVGVFALVTFASQEILNNFETKPQIIAYLKDGHTTEQVGGLLSSLNSTEGVKNVIYISKDDALELYKKSVGNDPVLLGTVTDWGIVTADILPASVEITAQNPESFKNIAATLEKSDIISVTPQGKKEIDYPQDVISELTKWTNAIRIGGLVLVIALTLVAILTIMTIISMKISSRRFEISTFKLMGAKNFYIIKPYLQESVIYGLVGAFIGWLGCFVTILYSTPFLAPRIGSIIPFPVSLLTFAILFGALIVFGLTISFISSLFAATRFVNRSK</sequence>
<feature type="domain" description="ABC3 transporter permease C-terminal" evidence="12">
    <location>
        <begin position="178"/>
        <end position="295"/>
    </location>
</feature>
<dbReference type="AlphaFoldDB" id="A0A0G1AYK4"/>
<dbReference type="GO" id="GO:0005886">
    <property type="term" value="C:plasma membrane"/>
    <property type="evidence" value="ECO:0007669"/>
    <property type="project" value="UniProtKB-SubCell"/>
</dbReference>
<keyword evidence="6 11" id="KW-0812">Transmembrane</keyword>
<evidence type="ECO:0000256" key="10">
    <source>
        <dbReference type="PIRNR" id="PIRNR003097"/>
    </source>
</evidence>
<evidence type="ECO:0000256" key="9">
    <source>
        <dbReference type="ARBA" id="ARBA00023306"/>
    </source>
</evidence>
<dbReference type="GO" id="GO:0051301">
    <property type="term" value="P:cell division"/>
    <property type="evidence" value="ECO:0007669"/>
    <property type="project" value="UniProtKB-KW"/>
</dbReference>
<evidence type="ECO:0000259" key="13">
    <source>
        <dbReference type="Pfam" id="PF18075"/>
    </source>
</evidence>
<evidence type="ECO:0000256" key="2">
    <source>
        <dbReference type="ARBA" id="ARBA00007379"/>
    </source>
</evidence>
<evidence type="ECO:0000256" key="1">
    <source>
        <dbReference type="ARBA" id="ARBA00004651"/>
    </source>
</evidence>
<evidence type="ECO:0000313" key="15">
    <source>
        <dbReference type="Proteomes" id="UP000033848"/>
    </source>
</evidence>
<protein>
    <recommendedName>
        <fullName evidence="3 10">Cell division protein FtsX</fullName>
    </recommendedName>
</protein>
<gene>
    <name evidence="14" type="ORF">UV35_C0026G0004</name>
</gene>
<proteinExistence type="inferred from homology"/>
<feature type="transmembrane region" description="Helical" evidence="11">
    <location>
        <begin position="228"/>
        <end position="248"/>
    </location>
</feature>
<feature type="transmembrane region" description="Helical" evidence="11">
    <location>
        <begin position="174"/>
        <end position="195"/>
    </location>
</feature>
<evidence type="ECO:0000256" key="3">
    <source>
        <dbReference type="ARBA" id="ARBA00021907"/>
    </source>
</evidence>
<dbReference type="PANTHER" id="PTHR47755:SF1">
    <property type="entry name" value="CELL DIVISION PROTEIN FTSX"/>
    <property type="match status" value="1"/>
</dbReference>
<keyword evidence="9 10" id="KW-0131">Cell cycle</keyword>
<evidence type="ECO:0000256" key="11">
    <source>
        <dbReference type="SAM" id="Phobius"/>
    </source>
</evidence>
<dbReference type="InterPro" id="IPR004513">
    <property type="entry name" value="FtsX"/>
</dbReference>
<name>A0A0G1AYK4_UNCKA</name>
<evidence type="ECO:0000256" key="7">
    <source>
        <dbReference type="ARBA" id="ARBA00022989"/>
    </source>
</evidence>
<organism evidence="14 15">
    <name type="scientific">candidate division WWE3 bacterium GW2011_GWB1_42_6</name>
    <dbReference type="NCBI Taxonomy" id="1619115"/>
    <lineage>
        <taxon>Bacteria</taxon>
        <taxon>Katanobacteria</taxon>
    </lineage>
</organism>
<evidence type="ECO:0000256" key="4">
    <source>
        <dbReference type="ARBA" id="ARBA00022475"/>
    </source>
</evidence>
<dbReference type="Pfam" id="PF02687">
    <property type="entry name" value="FtsX"/>
    <property type="match status" value="1"/>
</dbReference>
<dbReference type="PIRSF" id="PIRSF003097">
    <property type="entry name" value="FtsX"/>
    <property type="match status" value="1"/>
</dbReference>
<reference evidence="14 15" key="1">
    <citation type="journal article" date="2015" name="Nature">
        <title>rRNA introns, odd ribosomes, and small enigmatic genomes across a large radiation of phyla.</title>
        <authorList>
            <person name="Brown C.T."/>
            <person name="Hug L.A."/>
            <person name="Thomas B.C."/>
            <person name="Sharon I."/>
            <person name="Castelle C.J."/>
            <person name="Singh A."/>
            <person name="Wilkins M.J."/>
            <person name="Williams K.H."/>
            <person name="Banfield J.F."/>
        </authorList>
    </citation>
    <scope>NUCLEOTIDE SEQUENCE [LARGE SCALE GENOMIC DNA]</scope>
</reference>
<keyword evidence="7 11" id="KW-1133">Transmembrane helix</keyword>
<evidence type="ECO:0000256" key="8">
    <source>
        <dbReference type="ARBA" id="ARBA00023136"/>
    </source>
</evidence>
<feature type="domain" description="FtsX extracellular" evidence="13">
    <location>
        <begin position="51"/>
        <end position="145"/>
    </location>
</feature>
<keyword evidence="4 10" id="KW-1003">Cell membrane</keyword>
<dbReference type="InterPro" id="IPR040690">
    <property type="entry name" value="FtsX_ECD"/>
</dbReference>
<feature type="transmembrane region" description="Helical" evidence="11">
    <location>
        <begin position="268"/>
        <end position="293"/>
    </location>
</feature>
<dbReference type="EMBL" id="LCED01000026">
    <property type="protein sequence ID" value="KKS66049.1"/>
    <property type="molecule type" value="Genomic_DNA"/>
</dbReference>
<accession>A0A0G1AYK4</accession>
<comment type="similarity">
    <text evidence="2 10">Belongs to the ABC-4 integral membrane protein family. FtsX subfamily.</text>
</comment>